<evidence type="ECO:0000256" key="11">
    <source>
        <dbReference type="ARBA" id="ARBA00049902"/>
    </source>
</evidence>
<evidence type="ECO:0000313" key="16">
    <source>
        <dbReference type="EMBL" id="MDR6291094.1"/>
    </source>
</evidence>
<dbReference type="InterPro" id="IPR012338">
    <property type="entry name" value="Beta-lactam/transpept-like"/>
</dbReference>
<evidence type="ECO:0000256" key="5">
    <source>
        <dbReference type="ARBA" id="ARBA00022670"/>
    </source>
</evidence>
<dbReference type="GO" id="GO:0016757">
    <property type="term" value="F:glycosyltransferase activity"/>
    <property type="evidence" value="ECO:0007669"/>
    <property type="project" value="UniProtKB-KW"/>
</dbReference>
<dbReference type="EMBL" id="JAVDPW010000006">
    <property type="protein sequence ID" value="MDR6291094.1"/>
    <property type="molecule type" value="Genomic_DNA"/>
</dbReference>
<feature type="domain" description="Penicillin-binding C-terminal" evidence="15">
    <location>
        <begin position="679"/>
        <end position="752"/>
    </location>
</feature>
<dbReference type="InterPro" id="IPR023346">
    <property type="entry name" value="Lysozyme-like_dom_sf"/>
</dbReference>
<evidence type="ECO:0000256" key="8">
    <source>
        <dbReference type="ARBA" id="ARBA00022801"/>
    </source>
</evidence>
<dbReference type="PANTHER" id="PTHR32282:SF15">
    <property type="entry name" value="PENICILLIN-BINDING PROTEIN 1C"/>
    <property type="match status" value="1"/>
</dbReference>
<name>A0ABU1JU46_9PROT</name>
<comment type="similarity">
    <text evidence="3">In the N-terminal section; belongs to the glycosyltransferase 51 family.</text>
</comment>
<keyword evidence="12" id="KW-1133">Transmembrane helix</keyword>
<evidence type="ECO:0000256" key="6">
    <source>
        <dbReference type="ARBA" id="ARBA00022676"/>
    </source>
</evidence>
<evidence type="ECO:0000256" key="9">
    <source>
        <dbReference type="ARBA" id="ARBA00023268"/>
    </source>
</evidence>
<keyword evidence="9" id="KW-0511">Multifunctional enzyme</keyword>
<keyword evidence="12" id="KW-0812">Transmembrane</keyword>
<dbReference type="SUPFAM" id="SSF53955">
    <property type="entry name" value="Lysozyme-like"/>
    <property type="match status" value="1"/>
</dbReference>
<keyword evidence="12" id="KW-0472">Membrane</keyword>
<organism evidence="16 17">
    <name type="scientific">Inquilinus ginsengisoli</name>
    <dbReference type="NCBI Taxonomy" id="363840"/>
    <lineage>
        <taxon>Bacteria</taxon>
        <taxon>Pseudomonadati</taxon>
        <taxon>Pseudomonadota</taxon>
        <taxon>Alphaproteobacteria</taxon>
        <taxon>Rhodospirillales</taxon>
        <taxon>Rhodospirillaceae</taxon>
        <taxon>Inquilinus</taxon>
    </lineage>
</organism>
<keyword evidence="6 16" id="KW-0328">Glycosyltransferase</keyword>
<keyword evidence="4" id="KW-0121">Carboxypeptidase</keyword>
<dbReference type="InterPro" id="IPR036950">
    <property type="entry name" value="PBP_transglycosylase"/>
</dbReference>
<reference evidence="16 17" key="1">
    <citation type="submission" date="2023-07" db="EMBL/GenBank/DDBJ databases">
        <title>Sorghum-associated microbial communities from plants grown in Nebraska, USA.</title>
        <authorList>
            <person name="Schachtman D."/>
        </authorList>
    </citation>
    <scope>NUCLEOTIDE SEQUENCE [LARGE SCALE GENOMIC DNA]</scope>
    <source>
        <strain evidence="16 17">584</strain>
    </source>
</reference>
<dbReference type="InterPro" id="IPR001460">
    <property type="entry name" value="PCN-bd_Tpept"/>
</dbReference>
<comment type="similarity">
    <text evidence="2">In the C-terminal section; belongs to the transpeptidase family.</text>
</comment>
<protein>
    <recommendedName>
        <fullName evidence="10">peptidoglycan glycosyltransferase</fullName>
        <ecNumber evidence="10">2.4.99.28</ecNumber>
    </recommendedName>
</protein>
<gene>
    <name evidence="16" type="ORF">E9232_003620</name>
</gene>
<dbReference type="EC" id="2.4.99.28" evidence="10"/>
<evidence type="ECO:0000259" key="13">
    <source>
        <dbReference type="Pfam" id="PF00905"/>
    </source>
</evidence>
<dbReference type="InterPro" id="IPR009647">
    <property type="entry name" value="PBP_C"/>
</dbReference>
<keyword evidence="5" id="KW-0645">Protease</keyword>
<dbReference type="Pfam" id="PF00912">
    <property type="entry name" value="Transgly"/>
    <property type="match status" value="1"/>
</dbReference>
<feature type="transmembrane region" description="Helical" evidence="12">
    <location>
        <begin position="21"/>
        <end position="41"/>
    </location>
</feature>
<evidence type="ECO:0000313" key="17">
    <source>
        <dbReference type="Proteomes" id="UP001262410"/>
    </source>
</evidence>
<dbReference type="Proteomes" id="UP001262410">
    <property type="component" value="Unassembled WGS sequence"/>
</dbReference>
<dbReference type="RefSeq" id="WP_309796051.1">
    <property type="nucleotide sequence ID" value="NZ_JAVDPW010000006.1"/>
</dbReference>
<evidence type="ECO:0000256" key="12">
    <source>
        <dbReference type="SAM" id="Phobius"/>
    </source>
</evidence>
<evidence type="ECO:0000259" key="14">
    <source>
        <dbReference type="Pfam" id="PF00912"/>
    </source>
</evidence>
<evidence type="ECO:0000256" key="4">
    <source>
        <dbReference type="ARBA" id="ARBA00022645"/>
    </source>
</evidence>
<evidence type="ECO:0000256" key="10">
    <source>
        <dbReference type="ARBA" id="ARBA00044770"/>
    </source>
</evidence>
<dbReference type="InterPro" id="IPR050396">
    <property type="entry name" value="Glycosyltr_51/Transpeptidase"/>
</dbReference>
<feature type="domain" description="Penicillin-binding protein transpeptidase" evidence="13">
    <location>
        <begin position="335"/>
        <end position="570"/>
    </location>
</feature>
<keyword evidence="17" id="KW-1185">Reference proteome</keyword>
<dbReference type="PANTHER" id="PTHR32282">
    <property type="entry name" value="BINDING PROTEIN TRANSPEPTIDASE, PUTATIVE-RELATED"/>
    <property type="match status" value="1"/>
</dbReference>
<dbReference type="Pfam" id="PF00905">
    <property type="entry name" value="Transpeptidase"/>
    <property type="match status" value="1"/>
</dbReference>
<evidence type="ECO:0000256" key="1">
    <source>
        <dbReference type="ARBA" id="ARBA00004752"/>
    </source>
</evidence>
<dbReference type="Pfam" id="PF06832">
    <property type="entry name" value="BiPBP_C"/>
    <property type="match status" value="1"/>
</dbReference>
<keyword evidence="7 16" id="KW-0808">Transferase</keyword>
<feature type="domain" description="Glycosyl transferase family 51" evidence="14">
    <location>
        <begin position="84"/>
        <end position="244"/>
    </location>
</feature>
<sequence length="770" mass="83771">MQPVSPPAPPSPPRRPWRRRIGWAVLALVVAVSGLFAIQVAQRAHLEAPAPTPILYDRQGRFVAQIGHEERTEDGRRFVDYGYWTVDPLPDRVVRATLALEDRRFWDHPGIDPRAVARALWQNVEGGRVRSGASTIAMQIARMQEPRSRTLWAKAVEAGTALVLTQRYDRRTLLAHYLRLVPYGNGSHGIAHAARWYFDKPVADLSWAEIALLSAIPQAPGTMNPRRPLGLAKAKQRGQRALDELAQQGVIGPEELTLATAQLADLRLPPTPLRPDAVPAILRLRQMIARDGAEALDPTDPRLRTTLDLDIQQTVTAAARRQLRALSPMGAQQVAVIVARRDTREVLADVGSARYGGANGGSIDFSRTIRSPGSTLKPFVYALAMQRALLSPTDVMADMPEGASGISNADHSFLGPVLPRQALANSRNIPATNLLRRVGLDSGFRFFRDLGLHDLDVPAENFGLSMAIGSLPTSLDKLVRAYGALADDGILRDLSWYRGQAQAAPRRVLSPDIARLVTLFLSDPMARLPSFPRYGTTEFPFPVALKTGTSQGYRDAWVVAWSQDYMVGVWFGRPDAGTMRQVAGAGSAAKLAQDVLLGLHGARPGDLLDASFPVPRAYKPVELCVPAQPSTNGGPAPAFCRQRLVEWVKADAAAPALIPAVAQPQAGGPGIGSAEPGIGSAEPPRLSITMPEQNARIWRNPEMPPALDRLALKASAPGVSQIVWYVDGLPFRTARGDETVYWPLSPGAHRFQIRLPLQDGESRPVRIVVE</sequence>
<evidence type="ECO:0000256" key="3">
    <source>
        <dbReference type="ARBA" id="ARBA00007739"/>
    </source>
</evidence>
<dbReference type="Gene3D" id="1.10.3810.10">
    <property type="entry name" value="Biosynthetic peptidoglycan transglycosylase-like"/>
    <property type="match status" value="1"/>
</dbReference>
<comment type="catalytic activity">
    <reaction evidence="11">
        <text>[GlcNAc-(1-&gt;4)-Mur2Ac(oyl-L-Ala-gamma-D-Glu-L-Lys-D-Ala-D-Ala)](n)-di-trans,octa-cis-undecaprenyl diphosphate + beta-D-GlcNAc-(1-&gt;4)-Mur2Ac(oyl-L-Ala-gamma-D-Glu-L-Lys-D-Ala-D-Ala)-di-trans,octa-cis-undecaprenyl diphosphate = [GlcNAc-(1-&gt;4)-Mur2Ac(oyl-L-Ala-gamma-D-Glu-L-Lys-D-Ala-D-Ala)](n+1)-di-trans,octa-cis-undecaprenyl diphosphate + di-trans,octa-cis-undecaprenyl diphosphate + H(+)</text>
        <dbReference type="Rhea" id="RHEA:23708"/>
        <dbReference type="Rhea" id="RHEA-COMP:9602"/>
        <dbReference type="Rhea" id="RHEA-COMP:9603"/>
        <dbReference type="ChEBI" id="CHEBI:15378"/>
        <dbReference type="ChEBI" id="CHEBI:58405"/>
        <dbReference type="ChEBI" id="CHEBI:60033"/>
        <dbReference type="ChEBI" id="CHEBI:78435"/>
        <dbReference type="EC" id="2.4.99.28"/>
    </reaction>
</comment>
<accession>A0ABU1JU46</accession>
<evidence type="ECO:0000259" key="15">
    <source>
        <dbReference type="Pfam" id="PF06832"/>
    </source>
</evidence>
<evidence type="ECO:0000256" key="2">
    <source>
        <dbReference type="ARBA" id="ARBA00007090"/>
    </source>
</evidence>
<proteinExistence type="inferred from homology"/>
<evidence type="ECO:0000256" key="7">
    <source>
        <dbReference type="ARBA" id="ARBA00022679"/>
    </source>
</evidence>
<comment type="caution">
    <text evidence="16">The sequence shown here is derived from an EMBL/GenBank/DDBJ whole genome shotgun (WGS) entry which is preliminary data.</text>
</comment>
<keyword evidence="8" id="KW-0378">Hydrolase</keyword>
<dbReference type="Gene3D" id="3.40.710.10">
    <property type="entry name" value="DD-peptidase/beta-lactamase superfamily"/>
    <property type="match status" value="1"/>
</dbReference>
<dbReference type="SUPFAM" id="SSF56601">
    <property type="entry name" value="beta-lactamase/transpeptidase-like"/>
    <property type="match status" value="1"/>
</dbReference>
<comment type="pathway">
    <text evidence="1">Cell wall biogenesis; peptidoglycan biosynthesis.</text>
</comment>
<dbReference type="InterPro" id="IPR001264">
    <property type="entry name" value="Glyco_trans_51"/>
</dbReference>